<dbReference type="Proteomes" id="UP000306630">
    <property type="component" value="Unassembled WGS sequence"/>
</dbReference>
<evidence type="ECO:0000313" key="2">
    <source>
        <dbReference type="Proteomes" id="UP000306630"/>
    </source>
</evidence>
<sequence>MPNASNTTHFCKVLVVGGEPDLEKRIDNVIANLKSDGYDEAEVDDCFNISEPTDPTGHRRVGY</sequence>
<name>A0A4S2G3Z1_9BACT</name>
<dbReference type="EMBL" id="SRYD01000001">
    <property type="protein sequence ID" value="TGY76687.1"/>
    <property type="molecule type" value="Genomic_DNA"/>
</dbReference>
<dbReference type="RefSeq" id="WP_135957223.1">
    <property type="nucleotide sequence ID" value="NZ_CAOOOG010000027.1"/>
</dbReference>
<dbReference type="AlphaFoldDB" id="A0A4S2G3Z1"/>
<proteinExistence type="predicted"/>
<gene>
    <name evidence="1" type="ORF">E5333_00065</name>
</gene>
<protein>
    <submittedName>
        <fullName evidence="1">Uncharacterized protein</fullName>
    </submittedName>
</protein>
<reference evidence="1 2" key="1">
    <citation type="submission" date="2019-04" db="EMBL/GenBank/DDBJ databases">
        <title>Microbes associate with the intestines of laboratory mice.</title>
        <authorList>
            <person name="Navarre W."/>
            <person name="Wong E."/>
            <person name="Huang K."/>
            <person name="Tropini C."/>
            <person name="Ng K."/>
            <person name="Yu B."/>
        </authorList>
    </citation>
    <scope>NUCLEOTIDE SEQUENCE [LARGE SCALE GENOMIC DNA]</scope>
    <source>
        <strain evidence="1 2">NM06_A21</strain>
    </source>
</reference>
<accession>A0A4S2G3Z1</accession>
<evidence type="ECO:0000313" key="1">
    <source>
        <dbReference type="EMBL" id="TGY76687.1"/>
    </source>
</evidence>
<organism evidence="1 2">
    <name type="scientific">Muribaculum intestinale</name>
    <dbReference type="NCBI Taxonomy" id="1796646"/>
    <lineage>
        <taxon>Bacteria</taxon>
        <taxon>Pseudomonadati</taxon>
        <taxon>Bacteroidota</taxon>
        <taxon>Bacteroidia</taxon>
        <taxon>Bacteroidales</taxon>
        <taxon>Muribaculaceae</taxon>
        <taxon>Muribaculum</taxon>
    </lineage>
</organism>
<comment type="caution">
    <text evidence="1">The sequence shown here is derived from an EMBL/GenBank/DDBJ whole genome shotgun (WGS) entry which is preliminary data.</text>
</comment>